<name>A0A7J9N721_GOSSC</name>
<reference evidence="1 2" key="1">
    <citation type="journal article" date="2019" name="Genome Biol. Evol.">
        <title>Insights into the evolution of the New World diploid cottons (Gossypium, subgenus Houzingenia) based on genome sequencing.</title>
        <authorList>
            <person name="Grover C.E."/>
            <person name="Arick M.A. 2nd"/>
            <person name="Thrash A."/>
            <person name="Conover J.L."/>
            <person name="Sanders W.S."/>
            <person name="Peterson D.G."/>
            <person name="Frelichowski J.E."/>
            <person name="Scheffler J.A."/>
            <person name="Scheffler B.E."/>
            <person name="Wendel J.F."/>
        </authorList>
    </citation>
    <scope>NUCLEOTIDE SEQUENCE [LARGE SCALE GENOMIC DNA]</scope>
    <source>
        <strain evidence="1">1</strain>
        <tissue evidence="1">Leaf</tissue>
    </source>
</reference>
<organism evidence="1 2">
    <name type="scientific">Gossypium schwendimanii</name>
    <name type="common">Cotton</name>
    <dbReference type="NCBI Taxonomy" id="34291"/>
    <lineage>
        <taxon>Eukaryota</taxon>
        <taxon>Viridiplantae</taxon>
        <taxon>Streptophyta</taxon>
        <taxon>Embryophyta</taxon>
        <taxon>Tracheophyta</taxon>
        <taxon>Spermatophyta</taxon>
        <taxon>Magnoliopsida</taxon>
        <taxon>eudicotyledons</taxon>
        <taxon>Gunneridae</taxon>
        <taxon>Pentapetalae</taxon>
        <taxon>rosids</taxon>
        <taxon>malvids</taxon>
        <taxon>Malvales</taxon>
        <taxon>Malvaceae</taxon>
        <taxon>Malvoideae</taxon>
        <taxon>Gossypium</taxon>
    </lineage>
</organism>
<gene>
    <name evidence="1" type="ORF">Goshw_017234</name>
</gene>
<dbReference type="OrthoDB" id="10415252at2759"/>
<keyword evidence="2" id="KW-1185">Reference proteome</keyword>
<accession>A0A7J9N721</accession>
<dbReference type="Proteomes" id="UP000593576">
    <property type="component" value="Unassembled WGS sequence"/>
</dbReference>
<dbReference type="EMBL" id="JABFAF010274018">
    <property type="protein sequence ID" value="MBA0879092.1"/>
    <property type="molecule type" value="Genomic_DNA"/>
</dbReference>
<comment type="caution">
    <text evidence="1">The sequence shown here is derived from an EMBL/GenBank/DDBJ whole genome shotgun (WGS) entry which is preliminary data.</text>
</comment>
<sequence>MESFARTFADIDLDDGIQDLVPVDHDNKVVEEVNAFDDDFPYSVFDYLMGHESETKASWLNIRSIERFGFKNFERFGFKNFLKVEDIDDLM</sequence>
<evidence type="ECO:0000313" key="1">
    <source>
        <dbReference type="EMBL" id="MBA0879092.1"/>
    </source>
</evidence>
<protein>
    <submittedName>
        <fullName evidence="1">Uncharacterized protein</fullName>
    </submittedName>
</protein>
<proteinExistence type="predicted"/>
<evidence type="ECO:0000313" key="2">
    <source>
        <dbReference type="Proteomes" id="UP000593576"/>
    </source>
</evidence>
<dbReference type="AlphaFoldDB" id="A0A7J9N721"/>